<dbReference type="OrthoDB" id="4895690at2759"/>
<evidence type="ECO:0000313" key="5">
    <source>
        <dbReference type="EMBL" id="OAQ72892.1"/>
    </source>
</evidence>
<name>A0A179G4X2_METCM</name>
<dbReference type="Pfam" id="PF00400">
    <property type="entry name" value="WD40"/>
    <property type="match status" value="6"/>
</dbReference>
<protein>
    <submittedName>
        <fullName evidence="5">WD-repeat protein</fullName>
    </submittedName>
</protein>
<dbReference type="EMBL" id="LSBJ02000001">
    <property type="protein sequence ID" value="OAQ72892.1"/>
    <property type="molecule type" value="Genomic_DNA"/>
</dbReference>
<keyword evidence="6" id="KW-1185">Reference proteome</keyword>
<evidence type="ECO:0000259" key="4">
    <source>
        <dbReference type="PROSITE" id="PS50837"/>
    </source>
</evidence>
<keyword evidence="1 3" id="KW-0853">WD repeat</keyword>
<dbReference type="PANTHER" id="PTHR19879">
    <property type="entry name" value="TRANSCRIPTION INITIATION FACTOR TFIID"/>
    <property type="match status" value="1"/>
</dbReference>
<dbReference type="Proteomes" id="UP000078397">
    <property type="component" value="Unassembled WGS sequence"/>
</dbReference>
<feature type="repeat" description="WD" evidence="3">
    <location>
        <begin position="1121"/>
        <end position="1154"/>
    </location>
</feature>
<dbReference type="STRING" id="1380566.A0A179G4X2"/>
<comment type="caution">
    <text evidence="5">The sequence shown here is derived from an EMBL/GenBank/DDBJ whole genome shotgun (WGS) entry which is preliminary data.</text>
</comment>
<dbReference type="InterPro" id="IPR019775">
    <property type="entry name" value="WD40_repeat_CS"/>
</dbReference>
<feature type="repeat" description="WD" evidence="3">
    <location>
        <begin position="897"/>
        <end position="932"/>
    </location>
</feature>
<dbReference type="InterPro" id="IPR015943">
    <property type="entry name" value="WD40/YVTN_repeat-like_dom_sf"/>
</dbReference>
<dbReference type="SMART" id="SM00320">
    <property type="entry name" value="WD40"/>
    <property type="match status" value="10"/>
</dbReference>
<dbReference type="SUPFAM" id="SSF52540">
    <property type="entry name" value="P-loop containing nucleoside triphosphate hydrolases"/>
    <property type="match status" value="1"/>
</dbReference>
<feature type="repeat" description="WD" evidence="3">
    <location>
        <begin position="1072"/>
        <end position="1104"/>
    </location>
</feature>
<dbReference type="SUPFAM" id="SSF101898">
    <property type="entry name" value="NHL repeat"/>
    <property type="match status" value="1"/>
</dbReference>
<dbReference type="InterPro" id="IPR020472">
    <property type="entry name" value="WD40_PAC1"/>
</dbReference>
<keyword evidence="2" id="KW-0677">Repeat</keyword>
<dbReference type="PROSITE" id="PS50837">
    <property type="entry name" value="NACHT"/>
    <property type="match status" value="1"/>
</dbReference>
<dbReference type="PROSITE" id="PS50082">
    <property type="entry name" value="WD_REPEATS_2"/>
    <property type="match status" value="6"/>
</dbReference>
<dbReference type="Gene3D" id="3.40.50.300">
    <property type="entry name" value="P-loop containing nucleotide triphosphate hydrolases"/>
    <property type="match status" value="1"/>
</dbReference>
<dbReference type="InterPro" id="IPR007111">
    <property type="entry name" value="NACHT_NTPase"/>
</dbReference>
<dbReference type="PANTHER" id="PTHR19879:SF9">
    <property type="entry name" value="TRANSCRIPTION INITIATION FACTOR TFIID SUBUNIT 5"/>
    <property type="match status" value="1"/>
</dbReference>
<dbReference type="SUPFAM" id="SSF50978">
    <property type="entry name" value="WD40 repeat-like"/>
    <property type="match status" value="1"/>
</dbReference>
<reference evidence="5 6" key="1">
    <citation type="journal article" date="2016" name="PLoS Pathog.">
        <title>Biosynthesis of antibiotic leucinostatins in bio-control fungus Purpureocillium lilacinum and their inhibition on phytophthora revealed by genome mining.</title>
        <authorList>
            <person name="Wang G."/>
            <person name="Liu Z."/>
            <person name="Lin R."/>
            <person name="Li E."/>
            <person name="Mao Z."/>
            <person name="Ling J."/>
            <person name="Yang Y."/>
            <person name="Yin W.B."/>
            <person name="Xie B."/>
        </authorList>
    </citation>
    <scope>NUCLEOTIDE SEQUENCE [LARGE SCALE GENOMIC DNA]</scope>
    <source>
        <strain evidence="5">170</strain>
    </source>
</reference>
<dbReference type="CDD" id="cd00200">
    <property type="entry name" value="WD40"/>
    <property type="match status" value="1"/>
</dbReference>
<proteinExistence type="predicted"/>
<dbReference type="InterPro" id="IPR036322">
    <property type="entry name" value="WD40_repeat_dom_sf"/>
</dbReference>
<dbReference type="InterPro" id="IPR001680">
    <property type="entry name" value="WD40_rpt"/>
</dbReference>
<feature type="repeat" description="WD" evidence="3">
    <location>
        <begin position="1040"/>
        <end position="1071"/>
    </location>
</feature>
<evidence type="ECO:0000256" key="2">
    <source>
        <dbReference type="ARBA" id="ARBA00022737"/>
    </source>
</evidence>
<feature type="domain" description="NACHT" evidence="4">
    <location>
        <begin position="200"/>
        <end position="348"/>
    </location>
</feature>
<dbReference type="PROSITE" id="PS50294">
    <property type="entry name" value="WD_REPEATS_REGION"/>
    <property type="match status" value="4"/>
</dbReference>
<feature type="repeat" description="WD" evidence="3">
    <location>
        <begin position="981"/>
        <end position="1022"/>
    </location>
</feature>
<feature type="repeat" description="WD" evidence="3">
    <location>
        <begin position="939"/>
        <end position="980"/>
    </location>
</feature>
<evidence type="ECO:0000256" key="3">
    <source>
        <dbReference type="PROSITE-ProRule" id="PRU00221"/>
    </source>
</evidence>
<accession>A0A179G4X2</accession>
<dbReference type="PRINTS" id="PR00320">
    <property type="entry name" value="GPROTEINBRPT"/>
</dbReference>
<dbReference type="KEGG" id="pchm:VFPPC_00740"/>
<evidence type="ECO:0000256" key="1">
    <source>
        <dbReference type="ARBA" id="ARBA00022574"/>
    </source>
</evidence>
<organism evidence="5 6">
    <name type="scientific">Pochonia chlamydosporia 170</name>
    <dbReference type="NCBI Taxonomy" id="1380566"/>
    <lineage>
        <taxon>Eukaryota</taxon>
        <taxon>Fungi</taxon>
        <taxon>Dikarya</taxon>
        <taxon>Ascomycota</taxon>
        <taxon>Pezizomycotina</taxon>
        <taxon>Sordariomycetes</taxon>
        <taxon>Hypocreomycetidae</taxon>
        <taxon>Hypocreales</taxon>
        <taxon>Clavicipitaceae</taxon>
        <taxon>Pochonia</taxon>
    </lineage>
</organism>
<dbReference type="RefSeq" id="XP_018148975.1">
    <property type="nucleotide sequence ID" value="XM_018280700.1"/>
</dbReference>
<sequence length="1316" mass="149155">MKWYCALTDHVSVLRDDYTRHQDGVSGLPEGLEDAILTLYREVLMYQIKSVCSYYNNQGINFARNLLRMDDWHGLLRAVMNAEQTLQTNLTNCHYVYMEDAVDKMSDVMDKIADEAKNMKDLLGDISLNLGQYVTKMMSDNKADECLQSFYVMNPTADKDNIENRKGGLLDGISDWIFETKEHKEFINWATPLVDNPAPRLMWIRGEPGTGKTMLLMTIINKFSSNPPSLSPGVCYFFCQGIEKDLRDATTTLRCLVWQLLIQQPDLITHVQEIHRREGSAAFQGSSAFFAISNAFKSMLKDENLRPMYFVVDALDECKQSVADLRNFILDSLKICSRVKWLVSSRPSIQLQTSHVIHLDKDRLTVPVATFIRHKLSTLKEREGYNDNILTEIKREVSEKAENTFLWVALALAQLDEHDHSGYAWHGAKALEIIRAMPSGLTELYDHILERIESEYDADECKQLLAAAAFAYRPLTLSDLDLFDVPEEMHKRIIKKCSSFLTLTDKTLYPVHQSAKEYLDRTFKSKLQPDRTVPEKHWDIGRRSIEKMSSILNKRNIYEIEFGTEAKDIKLQDPDPLQPVKYACVFWADHICLGNDNSEDFKKALADDGMIHVFLKERLLFWLESLALMGQLPKGLSSIRELNRFVQIYNPKGGLATSLDDIVRFVSSHITIIRRVPLQAYGAALVFSPRSSEVLESHCSKRLPFIEKSKGTTDHWDEHLQTLEIRAGWVWDVQFLQDGMTLCSVSPGMISLWDVNTWTLKKTLEIEHEKEDLLRLSLSKDGRYLLVASWVRPVEVWDTHTWVQERLLDSQSGGVHVLAFSPDGLTLAIDAEKGIELWDVRTWTLKQVHENPRTASPAMAFSSDSKLLATGSSTTYGVVVVWDANTGEILETLVHEQDRRKGSITSVAFSPDGTTLAAGTFKQIIMLWDAKNWSYKWTLEGHGREVNLLQYFKDGSMLASGSHDSTIRIWDVKTGTLQRIFRGHENLVLGLTLSPDNKMLASGSFDGTVRIWDTNTAKGLSPVQNDWGENWLSFWFSQKIAFSNDGTLLASASNSTILRIWDAQEAICLHSLEGHDNMIQAVAFSSDDTILASGGEDRYIMLWDTDRLSHRKITGPRIRSVADLAFSPNGAILASADNGEVQLWDTTTGTLLRLLPAVWGLRSLEFFSNDMLLGTNGSLSSGKCCVHFWNIGTEAHSQEGIDVEEEFTSFRYHFPSRTPFPNANMLMSRTGSAPLSAFATELGQNADQAPPQYNLHFHDDGWMILDNQKILWLPPDYRVTAVAIYDNRIVLGHVSDELTFLTLRLPTADSKKNKVF</sequence>
<dbReference type="PROSITE" id="PS00678">
    <property type="entry name" value="WD_REPEATS_1"/>
    <property type="match status" value="2"/>
</dbReference>
<dbReference type="InterPro" id="IPR056884">
    <property type="entry name" value="NPHP3-like_N"/>
</dbReference>
<dbReference type="Gene3D" id="2.130.10.10">
    <property type="entry name" value="YVTN repeat-like/Quinoprotein amine dehydrogenase"/>
    <property type="match status" value="3"/>
</dbReference>
<dbReference type="Pfam" id="PF17100">
    <property type="entry name" value="NACHT_N"/>
    <property type="match status" value="1"/>
</dbReference>
<evidence type="ECO:0000313" key="6">
    <source>
        <dbReference type="Proteomes" id="UP000078397"/>
    </source>
</evidence>
<gene>
    <name evidence="5" type="ORF">VFPPC_00740</name>
</gene>
<dbReference type="Pfam" id="PF24883">
    <property type="entry name" value="NPHP3_N"/>
    <property type="match status" value="1"/>
</dbReference>
<dbReference type="InterPro" id="IPR027417">
    <property type="entry name" value="P-loop_NTPase"/>
</dbReference>
<dbReference type="InterPro" id="IPR031359">
    <property type="entry name" value="NACHT_N"/>
</dbReference>
<dbReference type="GeneID" id="28844694"/>